<dbReference type="InterPro" id="IPR029044">
    <property type="entry name" value="Nucleotide-diphossugar_trans"/>
</dbReference>
<keyword evidence="1" id="KW-0328">Glycosyltransferase</keyword>
<feature type="transmembrane region" description="Helical" evidence="3">
    <location>
        <begin position="6"/>
        <end position="26"/>
    </location>
</feature>
<evidence type="ECO:0000256" key="3">
    <source>
        <dbReference type="SAM" id="Phobius"/>
    </source>
</evidence>
<accession>A0A3G5A826</accession>
<dbReference type="GO" id="GO:0016757">
    <property type="term" value="F:glycosyltransferase activity"/>
    <property type="evidence" value="ECO:0007669"/>
    <property type="project" value="UniProtKB-KW"/>
</dbReference>
<dbReference type="PANTHER" id="PTHR31306:SF4">
    <property type="entry name" value="ALPHA-1,2-GALACTOSYLTRANSFERASE"/>
    <property type="match status" value="1"/>
</dbReference>
<keyword evidence="3" id="KW-0812">Transmembrane</keyword>
<evidence type="ECO:0000313" key="4">
    <source>
        <dbReference type="EMBL" id="AYV82674.1"/>
    </source>
</evidence>
<dbReference type="Pfam" id="PF05637">
    <property type="entry name" value="Glyco_transf_34"/>
    <property type="match status" value="1"/>
</dbReference>
<dbReference type="SUPFAM" id="SSF53448">
    <property type="entry name" value="Nucleotide-diphospho-sugar transferases"/>
    <property type="match status" value="1"/>
</dbReference>
<gene>
    <name evidence="4" type="ORF">Hyperionvirus2_42</name>
</gene>
<keyword evidence="3" id="KW-0472">Membrane</keyword>
<keyword evidence="3" id="KW-1133">Transmembrane helix</keyword>
<organism evidence="4">
    <name type="scientific">Hyperionvirus sp</name>
    <dbReference type="NCBI Taxonomy" id="2487770"/>
    <lineage>
        <taxon>Viruses</taxon>
        <taxon>Varidnaviria</taxon>
        <taxon>Bamfordvirae</taxon>
        <taxon>Nucleocytoviricota</taxon>
        <taxon>Megaviricetes</taxon>
        <taxon>Imitervirales</taxon>
        <taxon>Mimiviridae</taxon>
        <taxon>Klosneuvirinae</taxon>
    </lineage>
</organism>
<protein>
    <submittedName>
        <fullName evidence="4">Putative glycosyltransferase</fullName>
    </submittedName>
</protein>
<evidence type="ECO:0000256" key="1">
    <source>
        <dbReference type="ARBA" id="ARBA00022676"/>
    </source>
</evidence>
<reference evidence="4" key="1">
    <citation type="submission" date="2018-10" db="EMBL/GenBank/DDBJ databases">
        <title>Hidden diversity of soil giant viruses.</title>
        <authorList>
            <person name="Schulz F."/>
            <person name="Alteio L."/>
            <person name="Goudeau D."/>
            <person name="Ryan E.M."/>
            <person name="Malmstrom R.R."/>
            <person name="Blanchard J."/>
            <person name="Woyke T."/>
        </authorList>
    </citation>
    <scope>NUCLEOTIDE SEQUENCE</scope>
    <source>
        <strain evidence="4">HYV1</strain>
    </source>
</reference>
<keyword evidence="2 4" id="KW-0808">Transferase</keyword>
<dbReference type="Gene3D" id="3.90.550.10">
    <property type="entry name" value="Spore Coat Polysaccharide Biosynthesis Protein SpsA, Chain A"/>
    <property type="match status" value="1"/>
</dbReference>
<dbReference type="PANTHER" id="PTHR31306">
    <property type="entry name" value="ALPHA-1,6-MANNOSYLTRANSFERASE MNN11-RELATED"/>
    <property type="match status" value="1"/>
</dbReference>
<dbReference type="EMBL" id="MK072384">
    <property type="protein sequence ID" value="AYV82674.1"/>
    <property type="molecule type" value="Genomic_DNA"/>
</dbReference>
<proteinExistence type="predicted"/>
<dbReference type="GO" id="GO:0006487">
    <property type="term" value="P:protein N-linked glycosylation"/>
    <property type="evidence" value="ECO:0007669"/>
    <property type="project" value="TreeGrafter"/>
</dbReference>
<dbReference type="InterPro" id="IPR008630">
    <property type="entry name" value="Glyco_trans_34"/>
</dbReference>
<dbReference type="GO" id="GO:0016020">
    <property type="term" value="C:membrane"/>
    <property type="evidence" value="ECO:0007669"/>
    <property type="project" value="InterPro"/>
</dbReference>
<evidence type="ECO:0000256" key="2">
    <source>
        <dbReference type="ARBA" id="ARBA00022679"/>
    </source>
</evidence>
<name>A0A3G5A826_9VIRU</name>
<sequence>MNTTSFIILLILIVLIYFTIKHYHLVNIIYNDLIYHLNSFNNCLDPIKNNNNELMNPKTHKNKILIITYDNRPELEYVKKHNDNLNEYVKKWGYKYIYYDKCNHNIYWCKIHMVLDALKSNEYDYVMWLDSDTIIKNIDIRLDDIVNKYASDIIVGMDNHWPVINAGIFIIKNSLAGRQFLEDCISNLNPLCLNQNKTLKGLWSATCYEQGNMNMFIRGKYLKNTTIVANNLFFSYGNCRNDVFIMHLYGSSPEARMKCFSG</sequence>